<dbReference type="Proteomes" id="UP000654075">
    <property type="component" value="Unassembled WGS sequence"/>
</dbReference>
<reference evidence="1" key="1">
    <citation type="submission" date="2021-02" db="EMBL/GenBank/DDBJ databases">
        <authorList>
            <person name="Dougan E. K."/>
            <person name="Rhodes N."/>
            <person name="Thang M."/>
            <person name="Chan C."/>
        </authorList>
    </citation>
    <scope>NUCLEOTIDE SEQUENCE</scope>
</reference>
<sequence>GIHPINTADLLPSGGTLALNLTGPSVLRLLWHWLSRQLRHYREVAPLAGLAYALWKRRQASAAVREGRFMQQCTVLLVDVDGLRKTGAPSRVSVPTLFSKTLRALMFENHQMVELVSKAANCATADSPLLELGDDVGRLVMANIN</sequence>
<gene>
    <name evidence="1" type="ORF">PGLA1383_LOCUS30050</name>
</gene>
<feature type="non-terminal residue" evidence="1">
    <location>
        <position position="1"/>
    </location>
</feature>
<proteinExistence type="predicted"/>
<name>A0A813FCM5_POLGL</name>
<protein>
    <submittedName>
        <fullName evidence="1">Uncharacterized protein</fullName>
    </submittedName>
</protein>
<keyword evidence="2" id="KW-1185">Reference proteome</keyword>
<dbReference type="EMBL" id="CAJNNV010025102">
    <property type="protein sequence ID" value="CAE8612256.1"/>
    <property type="molecule type" value="Genomic_DNA"/>
</dbReference>
<dbReference type="AlphaFoldDB" id="A0A813FCM5"/>
<comment type="caution">
    <text evidence="1">The sequence shown here is derived from an EMBL/GenBank/DDBJ whole genome shotgun (WGS) entry which is preliminary data.</text>
</comment>
<dbReference type="OrthoDB" id="411088at2759"/>
<accession>A0A813FCM5</accession>
<evidence type="ECO:0000313" key="1">
    <source>
        <dbReference type="EMBL" id="CAE8612256.1"/>
    </source>
</evidence>
<organism evidence="1 2">
    <name type="scientific">Polarella glacialis</name>
    <name type="common">Dinoflagellate</name>
    <dbReference type="NCBI Taxonomy" id="89957"/>
    <lineage>
        <taxon>Eukaryota</taxon>
        <taxon>Sar</taxon>
        <taxon>Alveolata</taxon>
        <taxon>Dinophyceae</taxon>
        <taxon>Suessiales</taxon>
        <taxon>Suessiaceae</taxon>
        <taxon>Polarella</taxon>
    </lineage>
</organism>
<evidence type="ECO:0000313" key="2">
    <source>
        <dbReference type="Proteomes" id="UP000654075"/>
    </source>
</evidence>
<feature type="non-terminal residue" evidence="1">
    <location>
        <position position="145"/>
    </location>
</feature>